<dbReference type="HOGENOM" id="CLU_3326826_0_0_3"/>
<dbReference type="AlphaFoldDB" id="B4VNL8"/>
<gene>
    <name evidence="1" type="ORF">MC7420_4513</name>
</gene>
<keyword evidence="2" id="KW-1185">Reference proteome</keyword>
<protein>
    <submittedName>
        <fullName evidence="1">Uncharacterized protein</fullName>
    </submittedName>
</protein>
<organism evidence="1 2">
    <name type="scientific">Coleofasciculus chthonoplastes PCC 7420</name>
    <dbReference type="NCBI Taxonomy" id="118168"/>
    <lineage>
        <taxon>Bacteria</taxon>
        <taxon>Bacillati</taxon>
        <taxon>Cyanobacteriota</taxon>
        <taxon>Cyanophyceae</taxon>
        <taxon>Coleofasciculales</taxon>
        <taxon>Coleofasciculaceae</taxon>
        <taxon>Coleofasciculus</taxon>
    </lineage>
</organism>
<name>B4VNL8_9CYAN</name>
<reference evidence="1 2" key="1">
    <citation type="submission" date="2008-07" db="EMBL/GenBank/DDBJ databases">
        <authorList>
            <person name="Tandeau de Marsac N."/>
            <person name="Ferriera S."/>
            <person name="Johnson J."/>
            <person name="Kravitz S."/>
            <person name="Beeson K."/>
            <person name="Sutton G."/>
            <person name="Rogers Y.-H."/>
            <person name="Friedman R."/>
            <person name="Frazier M."/>
            <person name="Venter J.C."/>
        </authorList>
    </citation>
    <scope>NUCLEOTIDE SEQUENCE [LARGE SCALE GENOMIC DNA]</scope>
    <source>
        <strain evidence="1 2">PCC 7420</strain>
    </source>
</reference>
<sequence>MLATQKHLARYPKASCSLLIPNLNALQLMSIHDSAIAL</sequence>
<evidence type="ECO:0000313" key="1">
    <source>
        <dbReference type="EMBL" id="EDX76257.1"/>
    </source>
</evidence>
<proteinExistence type="predicted"/>
<dbReference type="Proteomes" id="UP000003835">
    <property type="component" value="Unassembled WGS sequence"/>
</dbReference>
<dbReference type="EMBL" id="DS989846">
    <property type="protein sequence ID" value="EDX76257.1"/>
    <property type="molecule type" value="Genomic_DNA"/>
</dbReference>
<evidence type="ECO:0000313" key="2">
    <source>
        <dbReference type="Proteomes" id="UP000003835"/>
    </source>
</evidence>
<accession>B4VNL8</accession>